<dbReference type="EMBL" id="BARW01029345">
    <property type="protein sequence ID" value="GAJ08430.1"/>
    <property type="molecule type" value="Genomic_DNA"/>
</dbReference>
<accession>X1VK96</accession>
<dbReference type="AlphaFoldDB" id="X1VK96"/>
<name>X1VK96_9ZZZZ</name>
<feature type="non-terminal residue" evidence="1">
    <location>
        <position position="1"/>
    </location>
</feature>
<sequence length="37" mass="4362">LTIYNHVNFYAEITGREYLKGELVVKMQLQLNCYALI</sequence>
<evidence type="ECO:0000313" key="1">
    <source>
        <dbReference type="EMBL" id="GAJ08430.1"/>
    </source>
</evidence>
<comment type="caution">
    <text evidence="1">The sequence shown here is derived from an EMBL/GenBank/DDBJ whole genome shotgun (WGS) entry which is preliminary data.</text>
</comment>
<protein>
    <submittedName>
        <fullName evidence="1">Uncharacterized protein</fullName>
    </submittedName>
</protein>
<organism evidence="1">
    <name type="scientific">marine sediment metagenome</name>
    <dbReference type="NCBI Taxonomy" id="412755"/>
    <lineage>
        <taxon>unclassified sequences</taxon>
        <taxon>metagenomes</taxon>
        <taxon>ecological metagenomes</taxon>
    </lineage>
</organism>
<reference evidence="1" key="1">
    <citation type="journal article" date="2014" name="Front. Microbiol.">
        <title>High frequency of phylogenetically diverse reductive dehalogenase-homologous genes in deep subseafloor sedimentary metagenomes.</title>
        <authorList>
            <person name="Kawai M."/>
            <person name="Futagami T."/>
            <person name="Toyoda A."/>
            <person name="Takaki Y."/>
            <person name="Nishi S."/>
            <person name="Hori S."/>
            <person name="Arai W."/>
            <person name="Tsubouchi T."/>
            <person name="Morono Y."/>
            <person name="Uchiyama I."/>
            <person name="Ito T."/>
            <person name="Fujiyama A."/>
            <person name="Inagaki F."/>
            <person name="Takami H."/>
        </authorList>
    </citation>
    <scope>NUCLEOTIDE SEQUENCE</scope>
    <source>
        <strain evidence="1">Expedition CK06-06</strain>
    </source>
</reference>
<proteinExistence type="predicted"/>
<gene>
    <name evidence="1" type="ORF">S12H4_47171</name>
</gene>